<dbReference type="PANTHER" id="PTHR31468">
    <property type="entry name" value="1,3-BETA-GLUCANOSYLTRANSFERASE GAS1"/>
    <property type="match status" value="1"/>
</dbReference>
<dbReference type="PANTHER" id="PTHR31468:SF10">
    <property type="entry name" value="1,3-BETA-GLUCANOSYLTRANSFERASE GAS2"/>
    <property type="match status" value="1"/>
</dbReference>
<reference evidence="11" key="2">
    <citation type="submission" date="2021-01" db="EMBL/GenBank/DDBJ databases">
        <authorList>
            <person name="Schikora-Tamarit M.A."/>
        </authorList>
    </citation>
    <scope>NUCLEOTIDE SEQUENCE</scope>
    <source>
        <strain evidence="11">CBS2887</strain>
    </source>
</reference>
<dbReference type="Pfam" id="PF07983">
    <property type="entry name" value="X8"/>
    <property type="match status" value="1"/>
</dbReference>
<dbReference type="GO" id="GO:0031505">
    <property type="term" value="P:fungal-type cell wall organization"/>
    <property type="evidence" value="ECO:0007669"/>
    <property type="project" value="UniProtKB-ARBA"/>
</dbReference>
<evidence type="ECO:0000256" key="2">
    <source>
        <dbReference type="ARBA" id="ARBA00007528"/>
    </source>
</evidence>
<keyword evidence="3 8" id="KW-0336">GPI-anchor</keyword>
<feature type="transmembrane region" description="Helical" evidence="9">
    <location>
        <begin position="586"/>
        <end position="607"/>
    </location>
</feature>
<evidence type="ECO:0000256" key="7">
    <source>
        <dbReference type="ARBA" id="ARBA00023316"/>
    </source>
</evidence>
<dbReference type="EMBL" id="JAEUBG010001689">
    <property type="protein sequence ID" value="KAH3685998.1"/>
    <property type="molecule type" value="Genomic_DNA"/>
</dbReference>
<evidence type="ECO:0000313" key="12">
    <source>
        <dbReference type="Proteomes" id="UP000774326"/>
    </source>
</evidence>
<dbReference type="OrthoDB" id="421038at2759"/>
<sequence length="608" mass="67248">MLPIPILTLLLALCAPQMISAFNLPEVGVPGQQYPTAAAAPQAISGPIPNAIGPNPFTKDQLEGAQIATIVHDPANSPIEVHGSKFFVKETGEQFFMKGIAYQPSVLPAGEVFSQATNSKFIDPMAETHICLRDLPYLKKLGVNLVRVYQIDTDRDHDTCFNAFAEAGIYIIADLSEPDISVVREAPTWDTTIKERYEKVIDSLHGYNNLFGFFAGNEVTNDRTNTDASPFVKASIRDIKAYIKEKGYRNIPVGYSTNDDAETRQSLADYFACGERDITADFYGINMYEWCGYSTYWSSGYKDRTEEFKDYPVPVFFSEFGCNTKRPRPFTEVEALYGRLMTEVWSGGIAYMYFEEPNQYGVVEIVNGEVQELEDFESLRRQFNQAIPTGHSLDDHKKKASVANIPNCPFNTKAWKASTDIPHTPDPIKCGCLESTLQCKLSPYVKVNELNKIFEYACGIVDCSDIRGNGSTGSYGAFSDCGRKQKASYVINEVFLKQGEGDPKNCDFSGLAVYNNRVAGQNDLELRMTLDGSSCYNFLSKHSAFKVEQEVKKLKDANVTSNSNRSSSGLGGGSGAMLNRADKLQFYNNLFSVVGASSILAILVSVLA</sequence>
<evidence type="ECO:0000256" key="8">
    <source>
        <dbReference type="RuleBase" id="RU361209"/>
    </source>
</evidence>
<dbReference type="GO" id="GO:0098552">
    <property type="term" value="C:side of membrane"/>
    <property type="evidence" value="ECO:0007669"/>
    <property type="project" value="UniProtKB-KW"/>
</dbReference>
<evidence type="ECO:0000256" key="1">
    <source>
        <dbReference type="ARBA" id="ARBA00004589"/>
    </source>
</evidence>
<dbReference type="SMART" id="SM00768">
    <property type="entry name" value="X8"/>
    <property type="match status" value="1"/>
</dbReference>
<reference evidence="11" key="1">
    <citation type="journal article" date="2021" name="Open Biol.">
        <title>Shared evolutionary footprints suggest mitochondrial oxidative damage underlies multiple complex I losses in fungi.</title>
        <authorList>
            <person name="Schikora-Tamarit M.A."/>
            <person name="Marcet-Houben M."/>
            <person name="Nosek J."/>
            <person name="Gabaldon T."/>
        </authorList>
    </citation>
    <scope>NUCLEOTIDE SEQUENCE</scope>
    <source>
        <strain evidence="11">CBS2887</strain>
    </source>
</reference>
<name>A0A9P8TND5_WICPI</name>
<keyword evidence="9" id="KW-0812">Transmembrane</keyword>
<dbReference type="EC" id="2.4.1.-" evidence="8"/>
<evidence type="ECO:0000256" key="5">
    <source>
        <dbReference type="ARBA" id="ARBA00023157"/>
    </source>
</evidence>
<keyword evidence="12" id="KW-1185">Reference proteome</keyword>
<evidence type="ECO:0000313" key="11">
    <source>
        <dbReference type="EMBL" id="KAH3685998.1"/>
    </source>
</evidence>
<feature type="domain" description="X8" evidence="10">
    <location>
        <begin position="437"/>
        <end position="537"/>
    </location>
</feature>
<feature type="signal peptide" evidence="8">
    <location>
        <begin position="1"/>
        <end position="21"/>
    </location>
</feature>
<keyword evidence="8" id="KW-0449">Lipoprotein</keyword>
<gene>
    <name evidence="11" type="ORF">WICPIJ_002997</name>
</gene>
<dbReference type="InterPro" id="IPR004886">
    <property type="entry name" value="Glucanosyltransferase"/>
</dbReference>
<dbReference type="SUPFAM" id="SSF51445">
    <property type="entry name" value="(Trans)glycosidases"/>
    <property type="match status" value="1"/>
</dbReference>
<dbReference type="Gene3D" id="1.20.58.1040">
    <property type="match status" value="1"/>
</dbReference>
<feature type="chain" id="PRO_5040539440" description="1,3-beta-glucanosyltransferase" evidence="8">
    <location>
        <begin position="22"/>
        <end position="608"/>
    </location>
</feature>
<keyword evidence="4 8" id="KW-0732">Signal</keyword>
<proteinExistence type="inferred from homology"/>
<evidence type="ECO:0000256" key="9">
    <source>
        <dbReference type="SAM" id="Phobius"/>
    </source>
</evidence>
<evidence type="ECO:0000259" key="10">
    <source>
        <dbReference type="SMART" id="SM00768"/>
    </source>
</evidence>
<dbReference type="Gene3D" id="3.20.20.80">
    <property type="entry name" value="Glycosidases"/>
    <property type="match status" value="1"/>
</dbReference>
<evidence type="ECO:0000256" key="6">
    <source>
        <dbReference type="ARBA" id="ARBA00023180"/>
    </source>
</evidence>
<comment type="similarity">
    <text evidence="2 8">Belongs to the glycosyl hydrolase 72 family.</text>
</comment>
<keyword evidence="5" id="KW-1015">Disulfide bond</keyword>
<dbReference type="GO" id="GO:0071970">
    <property type="term" value="P:fungal-type cell wall (1-&gt;3)-beta-D-glucan biosynthetic process"/>
    <property type="evidence" value="ECO:0007669"/>
    <property type="project" value="TreeGrafter"/>
</dbReference>
<comment type="function">
    <text evidence="8">Splits internally a 1,3-beta-glucan molecule and transfers the newly generated reducing end (the donor) to the non-reducing end of another 1,3-beta-glucan molecule (the acceptor) forming a 1,3-beta linkage, resulting in the elongation of 1,3-beta-glucan chains in the cell wall.</text>
</comment>
<keyword evidence="8" id="KW-0808">Transferase</keyword>
<dbReference type="InterPro" id="IPR012946">
    <property type="entry name" value="X8"/>
</dbReference>
<protein>
    <recommendedName>
        <fullName evidence="8">1,3-beta-glucanosyltransferase</fullName>
        <ecNumber evidence="8">2.4.1.-</ecNumber>
    </recommendedName>
</protein>
<keyword evidence="9" id="KW-1133">Transmembrane helix</keyword>
<dbReference type="Proteomes" id="UP000774326">
    <property type="component" value="Unassembled WGS sequence"/>
</dbReference>
<organism evidence="11 12">
    <name type="scientific">Wickerhamomyces pijperi</name>
    <name type="common">Yeast</name>
    <name type="synonym">Pichia pijperi</name>
    <dbReference type="NCBI Taxonomy" id="599730"/>
    <lineage>
        <taxon>Eukaryota</taxon>
        <taxon>Fungi</taxon>
        <taxon>Dikarya</taxon>
        <taxon>Ascomycota</taxon>
        <taxon>Saccharomycotina</taxon>
        <taxon>Saccharomycetes</taxon>
        <taxon>Phaffomycetales</taxon>
        <taxon>Wickerhamomycetaceae</taxon>
        <taxon>Wickerhamomyces</taxon>
    </lineage>
</organism>
<keyword evidence="7" id="KW-0961">Cell wall biogenesis/degradation</keyword>
<dbReference type="GO" id="GO:0005886">
    <property type="term" value="C:plasma membrane"/>
    <property type="evidence" value="ECO:0007669"/>
    <property type="project" value="UniProtKB-SubCell"/>
</dbReference>
<dbReference type="GO" id="GO:0042124">
    <property type="term" value="F:1,3-beta-glucanosyltransferase activity"/>
    <property type="evidence" value="ECO:0007669"/>
    <property type="project" value="TreeGrafter"/>
</dbReference>
<dbReference type="InterPro" id="IPR017853">
    <property type="entry name" value="GH"/>
</dbReference>
<keyword evidence="6" id="KW-0325">Glycoprotein</keyword>
<accession>A0A9P8TND5</accession>
<comment type="caution">
    <text evidence="11">The sequence shown here is derived from an EMBL/GenBank/DDBJ whole genome shotgun (WGS) entry which is preliminary data.</text>
</comment>
<dbReference type="FunFam" id="3.20.20.80:FF:000038">
    <property type="entry name" value="1,3-beta-glucanosyltransferase"/>
    <property type="match status" value="1"/>
</dbReference>
<comment type="subcellular location">
    <subcellularLocation>
        <location evidence="8">Cell membrane</location>
        <topology evidence="8">Lipid-anchor</topology>
        <topology evidence="8">GPI-anchor</topology>
    </subcellularLocation>
    <subcellularLocation>
        <location evidence="1">Membrane</location>
        <topology evidence="1">Lipid-anchor</topology>
        <topology evidence="1">GPI-anchor</topology>
    </subcellularLocation>
</comment>
<keyword evidence="8 9" id="KW-0472">Membrane</keyword>
<dbReference type="AlphaFoldDB" id="A0A9P8TND5"/>
<evidence type="ECO:0000256" key="4">
    <source>
        <dbReference type="ARBA" id="ARBA00022729"/>
    </source>
</evidence>
<dbReference type="Pfam" id="PF03198">
    <property type="entry name" value="Glyco_hydro_72"/>
    <property type="match status" value="1"/>
</dbReference>
<evidence type="ECO:0000256" key="3">
    <source>
        <dbReference type="ARBA" id="ARBA00022622"/>
    </source>
</evidence>